<proteinExistence type="predicted"/>
<dbReference type="AlphaFoldDB" id="A0A2I8VQC3"/>
<gene>
    <name evidence="2" type="ORF">C2R22_21335</name>
</gene>
<keyword evidence="1" id="KW-1133">Transmembrane helix</keyword>
<sequence>MATQEAIKPHLADGETINSARASGTDAIVVTDRRILDIKQHNANSGREHQFVNSTLFTGDNVAGVRITEIGKEPVDIERILLAVFVGIGGVIAGFLANEIIPDIGNLLAVFIGLTGLAIAVAMTYEAFQTEDGHIKISLLSLNGDTFEALTLAEDEADVAASISEAVGNAHPA</sequence>
<protein>
    <submittedName>
        <fullName evidence="2">Uncharacterized protein</fullName>
    </submittedName>
</protein>
<dbReference type="EMBL" id="CP026310">
    <property type="protein sequence ID" value="AUV84127.1"/>
    <property type="molecule type" value="Genomic_DNA"/>
</dbReference>
<dbReference type="RefSeq" id="WP_103427816.1">
    <property type="nucleotide sequence ID" value="NZ_CP026310.1"/>
</dbReference>
<geneLocation type="plasmid" evidence="2">
    <name>unnamed1</name>
</geneLocation>
<keyword evidence="1" id="KW-0812">Transmembrane</keyword>
<feature type="transmembrane region" description="Helical" evidence="1">
    <location>
        <begin position="107"/>
        <end position="128"/>
    </location>
</feature>
<keyword evidence="2" id="KW-0614">Plasmid</keyword>
<reference evidence="2 3" key="1">
    <citation type="submission" date="2018-01" db="EMBL/GenBank/DDBJ databases">
        <title>Complete genome sequence of Salinigranum rubrum GX10T, an extremely halophilic archaeon isolated from a marine solar saltern.</title>
        <authorList>
            <person name="Han S."/>
        </authorList>
    </citation>
    <scope>NUCLEOTIDE SEQUENCE [LARGE SCALE GENOMIC DNA]</scope>
    <source>
        <strain evidence="2 3">GX10</strain>
        <plasmid evidence="3">Plasmid unnamed1</plasmid>
    </source>
</reference>
<dbReference type="KEGG" id="srub:C2R22_21335"/>
<dbReference type="OrthoDB" id="374780at2157"/>
<dbReference type="GeneID" id="35594693"/>
<dbReference type="Proteomes" id="UP000236584">
    <property type="component" value="Plasmid unnamed1"/>
</dbReference>
<name>A0A2I8VQC3_9EURY</name>
<keyword evidence="1" id="KW-0472">Membrane</keyword>
<evidence type="ECO:0000256" key="1">
    <source>
        <dbReference type="SAM" id="Phobius"/>
    </source>
</evidence>
<evidence type="ECO:0000313" key="2">
    <source>
        <dbReference type="EMBL" id="AUV84127.1"/>
    </source>
</evidence>
<keyword evidence="3" id="KW-1185">Reference proteome</keyword>
<feature type="transmembrane region" description="Helical" evidence="1">
    <location>
        <begin position="80"/>
        <end position="101"/>
    </location>
</feature>
<organism evidence="2 3">
    <name type="scientific">Salinigranum rubrum</name>
    <dbReference type="NCBI Taxonomy" id="755307"/>
    <lineage>
        <taxon>Archaea</taxon>
        <taxon>Methanobacteriati</taxon>
        <taxon>Methanobacteriota</taxon>
        <taxon>Stenosarchaea group</taxon>
        <taxon>Halobacteria</taxon>
        <taxon>Halobacteriales</taxon>
        <taxon>Haloferacaceae</taxon>
        <taxon>Salinigranum</taxon>
    </lineage>
</organism>
<evidence type="ECO:0000313" key="3">
    <source>
        <dbReference type="Proteomes" id="UP000236584"/>
    </source>
</evidence>
<accession>A0A2I8VQC3</accession>